<feature type="transmembrane region" description="Helical" evidence="1">
    <location>
        <begin position="180"/>
        <end position="195"/>
    </location>
</feature>
<name>A0A3G5A327_9VIRU</name>
<reference evidence="2" key="1">
    <citation type="submission" date="2018-10" db="EMBL/GenBank/DDBJ databases">
        <title>Hidden diversity of soil giant viruses.</title>
        <authorList>
            <person name="Schulz F."/>
            <person name="Alteio L."/>
            <person name="Goudeau D."/>
            <person name="Ryan E.M."/>
            <person name="Malmstrom R.R."/>
            <person name="Blanchard J."/>
            <person name="Woyke T."/>
        </authorList>
    </citation>
    <scope>NUCLEOTIDE SEQUENCE</scope>
    <source>
        <strain evidence="2">HAV1</strain>
    </source>
</reference>
<proteinExistence type="predicted"/>
<feature type="transmembrane region" description="Helical" evidence="1">
    <location>
        <begin position="301"/>
        <end position="319"/>
    </location>
</feature>
<sequence length="369" mass="43411">MLRIFSVLWAIAVLFHYQAFSLWSEGVYVWIIAIYIICYPRNRFGLILLALAQIIEAWVNAPIKNNHWMMMVLVNLTILICYCDNVMKEKRFIPDEQLMEKFAPLVKKEVVMLYFFAFLHKLNYDFLDRTVSCASAFYRAYLTTYTAIPYSPFMEQIMIYGTLTIEFLIAILLMFNKTQTIAALLGFVFHTIIAYNPLSHFWNFSSIMFPLLYLFFDKTYSESLISYMKIISTHKTEMILCLIPLICLIMDPSRTSVENEVAIGISLWSIYCLFILESLLNYIKLYGLFHQDKLITRKQSFSLYIPLLLMCFNGFNPYLNLNTESTFSMYSNLRSENHLFIPNMHLNITWLTRFTIRKPIQTGNISCTR</sequence>
<evidence type="ECO:0008006" key="3">
    <source>
        <dbReference type="Google" id="ProtNLM"/>
    </source>
</evidence>
<keyword evidence="1" id="KW-0472">Membrane</keyword>
<dbReference type="EMBL" id="MK072287">
    <property type="protein sequence ID" value="AYV81605.1"/>
    <property type="molecule type" value="Genomic_DNA"/>
</dbReference>
<protein>
    <recommendedName>
        <fullName evidence="3">HTTM domain-containing protein</fullName>
    </recommendedName>
</protein>
<keyword evidence="1" id="KW-0812">Transmembrane</keyword>
<organism evidence="2">
    <name type="scientific">Harvfovirus sp</name>
    <dbReference type="NCBI Taxonomy" id="2487768"/>
    <lineage>
        <taxon>Viruses</taxon>
        <taxon>Varidnaviria</taxon>
        <taxon>Bamfordvirae</taxon>
        <taxon>Nucleocytoviricota</taxon>
        <taxon>Megaviricetes</taxon>
        <taxon>Imitervirales</taxon>
        <taxon>Mimiviridae</taxon>
        <taxon>Klosneuvirinae</taxon>
    </lineage>
</organism>
<gene>
    <name evidence="2" type="ORF">Harvfovirus45_2</name>
</gene>
<feature type="transmembrane region" description="Helical" evidence="1">
    <location>
        <begin position="261"/>
        <end position="280"/>
    </location>
</feature>
<feature type="transmembrane region" description="Helical" evidence="1">
    <location>
        <begin position="6"/>
        <end position="37"/>
    </location>
</feature>
<evidence type="ECO:0000313" key="2">
    <source>
        <dbReference type="EMBL" id="AYV81605.1"/>
    </source>
</evidence>
<keyword evidence="1" id="KW-1133">Transmembrane helix</keyword>
<accession>A0A3G5A327</accession>
<evidence type="ECO:0000256" key="1">
    <source>
        <dbReference type="SAM" id="Phobius"/>
    </source>
</evidence>
<feature type="transmembrane region" description="Helical" evidence="1">
    <location>
        <begin position="157"/>
        <end position="175"/>
    </location>
</feature>
<feature type="transmembrane region" description="Helical" evidence="1">
    <location>
        <begin position="44"/>
        <end position="61"/>
    </location>
</feature>